<comment type="caution">
    <text evidence="1">The sequence shown here is derived from an EMBL/GenBank/DDBJ whole genome shotgun (WGS) entry which is preliminary data.</text>
</comment>
<organism evidence="1 2">
    <name type="scientific">Albugo candida</name>
    <dbReference type="NCBI Taxonomy" id="65357"/>
    <lineage>
        <taxon>Eukaryota</taxon>
        <taxon>Sar</taxon>
        <taxon>Stramenopiles</taxon>
        <taxon>Oomycota</taxon>
        <taxon>Peronosporomycetes</taxon>
        <taxon>Albuginales</taxon>
        <taxon>Albuginaceae</taxon>
        <taxon>Albugo</taxon>
    </lineage>
</organism>
<dbReference type="AlphaFoldDB" id="A0A024FTK6"/>
<keyword evidence="2" id="KW-1185">Reference proteome</keyword>
<proteinExistence type="predicted"/>
<reference evidence="1 2" key="1">
    <citation type="submission" date="2012-05" db="EMBL/GenBank/DDBJ databases">
        <title>Recombination and specialization in a pathogen metapopulation.</title>
        <authorList>
            <person name="Gardiner A."/>
            <person name="Kemen E."/>
            <person name="Schultz-Larsen T."/>
            <person name="MacLean D."/>
            <person name="Van Oosterhout C."/>
            <person name="Jones J.D.G."/>
        </authorList>
    </citation>
    <scope>NUCLEOTIDE SEQUENCE [LARGE SCALE GENOMIC DNA]</scope>
    <source>
        <strain evidence="1 2">Ac Nc2</strain>
    </source>
</reference>
<dbReference type="EMBL" id="CAIX01000191">
    <property type="protein sequence ID" value="CCI10267.1"/>
    <property type="molecule type" value="Genomic_DNA"/>
</dbReference>
<dbReference type="InParanoid" id="A0A024FTK6"/>
<dbReference type="Proteomes" id="UP000053237">
    <property type="component" value="Unassembled WGS sequence"/>
</dbReference>
<accession>A0A024FTK6</accession>
<name>A0A024FTK6_9STRA</name>
<protein>
    <submittedName>
        <fullName evidence="1">Uncharacterized protein</fullName>
    </submittedName>
</protein>
<evidence type="ECO:0000313" key="2">
    <source>
        <dbReference type="Proteomes" id="UP000053237"/>
    </source>
</evidence>
<evidence type="ECO:0000313" key="1">
    <source>
        <dbReference type="EMBL" id="CCI10267.1"/>
    </source>
</evidence>
<gene>
    <name evidence="1" type="ORF">BN9_089000</name>
</gene>
<sequence length="117" mass="13438">MPHPIMQMCSRQNVFVDLTQFCRLPVILHAGGSVSTRFFQSYVFHWGDKSKIRTTLTVRPTCSDSTHKVPSIGLLDELVKAYQQMEKSHKHVGVVMERKRAFVEVGEDEDINFKSIQ</sequence>